<reference evidence="4 5" key="1">
    <citation type="journal article" date="2019" name="Nat. Med.">
        <title>A library of human gut bacterial isolates paired with longitudinal multiomics data enables mechanistic microbiome research.</title>
        <authorList>
            <person name="Poyet M."/>
            <person name="Groussin M."/>
            <person name="Gibbons S.M."/>
            <person name="Avila-Pacheco J."/>
            <person name="Jiang X."/>
            <person name="Kearney S.M."/>
            <person name="Perrotta A.R."/>
            <person name="Berdy B."/>
            <person name="Zhao S."/>
            <person name="Lieberman T.D."/>
            <person name="Swanson P.K."/>
            <person name="Smith M."/>
            <person name="Roesemann S."/>
            <person name="Alexander J.E."/>
            <person name="Rich S.A."/>
            <person name="Livny J."/>
            <person name="Vlamakis H."/>
            <person name="Clish C."/>
            <person name="Bullock K."/>
            <person name="Deik A."/>
            <person name="Scott J."/>
            <person name="Pierce K.A."/>
            <person name="Xavier R.J."/>
            <person name="Alm E.J."/>
        </authorList>
    </citation>
    <scope>NUCLEOTIDE SEQUENCE [LARGE SCALE GENOMIC DNA]</scope>
    <source>
        <strain evidence="2 4">BIOML-A4</strain>
        <strain evidence="3 5">BIOML-A5</strain>
    </source>
</reference>
<dbReference type="PANTHER" id="PTHR48100:SF1">
    <property type="entry name" value="HISTIDINE PHOSPHATASE FAMILY PROTEIN-RELATED"/>
    <property type="match status" value="1"/>
</dbReference>
<evidence type="ECO:0000313" key="5">
    <source>
        <dbReference type="Proteomes" id="UP000480929"/>
    </source>
</evidence>
<dbReference type="EMBL" id="WKPI01000003">
    <property type="protein sequence ID" value="MSC32222.1"/>
    <property type="molecule type" value="Genomic_DNA"/>
</dbReference>
<proteinExistence type="predicted"/>
<name>A0A6N7S4W9_9FIRM</name>
<dbReference type="InterPro" id="IPR029033">
    <property type="entry name" value="His_PPase_superfam"/>
</dbReference>
<comment type="caution">
    <text evidence="2">The sequence shown here is derived from an EMBL/GenBank/DDBJ whole genome shotgun (WGS) entry which is preliminary data.</text>
</comment>
<evidence type="ECO:0000313" key="4">
    <source>
        <dbReference type="Proteomes" id="UP000433575"/>
    </source>
</evidence>
<dbReference type="Proteomes" id="UP000480929">
    <property type="component" value="Unassembled WGS sequence"/>
</dbReference>
<evidence type="ECO:0000313" key="3">
    <source>
        <dbReference type="EMBL" id="MSC32222.1"/>
    </source>
</evidence>
<accession>A0A6N7S4W9</accession>
<dbReference type="AlphaFoldDB" id="A0A6N7S4W9"/>
<dbReference type="Gene3D" id="3.40.50.1240">
    <property type="entry name" value="Phosphoglycerate mutase-like"/>
    <property type="match status" value="1"/>
</dbReference>
<dbReference type="SMART" id="SM00855">
    <property type="entry name" value="PGAM"/>
    <property type="match status" value="1"/>
</dbReference>
<feature type="binding site" evidence="1">
    <location>
        <position position="60"/>
    </location>
    <ligand>
        <name>substrate</name>
    </ligand>
</feature>
<evidence type="ECO:0000256" key="1">
    <source>
        <dbReference type="PIRSR" id="PIRSR613078-2"/>
    </source>
</evidence>
<gene>
    <name evidence="3" type="ORF">GKD88_03710</name>
    <name evidence="2" type="ORF">GKE08_04980</name>
</gene>
<dbReference type="PANTHER" id="PTHR48100">
    <property type="entry name" value="BROAD-SPECIFICITY PHOSPHATASE YOR283W-RELATED"/>
    <property type="match status" value="1"/>
</dbReference>
<dbReference type="Pfam" id="PF00300">
    <property type="entry name" value="His_Phos_1"/>
    <property type="match status" value="1"/>
</dbReference>
<dbReference type="GO" id="GO:0016791">
    <property type="term" value="F:phosphatase activity"/>
    <property type="evidence" value="ECO:0007669"/>
    <property type="project" value="TreeGrafter"/>
</dbReference>
<organism evidence="2 4">
    <name type="scientific">Holdemania massiliensis</name>
    <dbReference type="NCBI Taxonomy" id="1468449"/>
    <lineage>
        <taxon>Bacteria</taxon>
        <taxon>Bacillati</taxon>
        <taxon>Bacillota</taxon>
        <taxon>Erysipelotrichia</taxon>
        <taxon>Erysipelotrichales</taxon>
        <taxon>Erysipelotrichaceae</taxon>
        <taxon>Holdemania</taxon>
    </lineage>
</organism>
<dbReference type="InterPro" id="IPR050275">
    <property type="entry name" value="PGM_Phosphatase"/>
</dbReference>
<sequence>MSLFRYVFVRHGFSYGNQEHLLAGHTDVSLTDWGRAELRRLRRSCAYPQTQRYYSSDLSRCTETFHILYDGKAELNGLLPQFREINFGDLENKSEIDPSAAYFFRRWLQGQTIGKAETLPQFQKRIHDALHTLTFDLLQNQINSATLVTHCGVIRAVRMLLEQRGPEDFFKIDAPNGLGYILDLEVAGDRLTLLSCRPLIPYPETALPDLC</sequence>
<dbReference type="InterPro" id="IPR013078">
    <property type="entry name" value="His_Pase_superF_clade-1"/>
</dbReference>
<feature type="binding site" evidence="1">
    <location>
        <begin position="10"/>
        <end position="17"/>
    </location>
    <ligand>
        <name>substrate</name>
    </ligand>
</feature>
<dbReference type="Proteomes" id="UP000433575">
    <property type="component" value="Unassembled WGS sequence"/>
</dbReference>
<dbReference type="SUPFAM" id="SSF53254">
    <property type="entry name" value="Phosphoglycerate mutase-like"/>
    <property type="match status" value="1"/>
</dbReference>
<dbReference type="EMBL" id="WKPJ01000004">
    <property type="protein sequence ID" value="MSA88675.1"/>
    <property type="molecule type" value="Genomic_DNA"/>
</dbReference>
<dbReference type="GO" id="GO:0005737">
    <property type="term" value="C:cytoplasm"/>
    <property type="evidence" value="ECO:0007669"/>
    <property type="project" value="TreeGrafter"/>
</dbReference>
<evidence type="ECO:0000313" key="2">
    <source>
        <dbReference type="EMBL" id="MSA88675.1"/>
    </source>
</evidence>
<protein>
    <submittedName>
        <fullName evidence="2">Histidine phosphatase family protein</fullName>
    </submittedName>
</protein>
<dbReference type="OrthoDB" id="9783269at2"/>
<dbReference type="CDD" id="cd07067">
    <property type="entry name" value="HP_PGM_like"/>
    <property type="match status" value="1"/>
</dbReference>
<dbReference type="RefSeq" id="WP_154238172.1">
    <property type="nucleotide sequence ID" value="NZ_CALJPI010000144.1"/>
</dbReference>
<keyword evidence="5" id="KW-1185">Reference proteome</keyword>